<feature type="domain" description="Sulfatase N-terminal" evidence="3">
    <location>
        <begin position="26"/>
        <end position="295"/>
    </location>
</feature>
<dbReference type="RefSeq" id="WP_234862034.1">
    <property type="nucleotide sequence ID" value="NZ_JAKEVZ010000010.1"/>
</dbReference>
<reference evidence="4 5" key="1">
    <citation type="submission" date="2022-01" db="EMBL/GenBank/DDBJ databases">
        <title>Mariniradius saccharolyticus sp. nov., isolated from sediment of a river.</title>
        <authorList>
            <person name="Liu H."/>
        </authorList>
    </citation>
    <scope>NUCLEOTIDE SEQUENCE [LARGE SCALE GENOMIC DNA]</scope>
    <source>
        <strain evidence="4 5">RY-2</strain>
    </source>
</reference>
<dbReference type="Proteomes" id="UP001201449">
    <property type="component" value="Unassembled WGS sequence"/>
</dbReference>
<dbReference type="EMBL" id="JAKEVZ010000010">
    <property type="protein sequence ID" value="MCF1752114.1"/>
    <property type="molecule type" value="Genomic_DNA"/>
</dbReference>
<dbReference type="InterPro" id="IPR052701">
    <property type="entry name" value="GAG_Ulvan_Degrading_Sulfatases"/>
</dbReference>
<keyword evidence="2" id="KW-0378">Hydrolase</keyword>
<dbReference type="InterPro" id="IPR017850">
    <property type="entry name" value="Alkaline_phosphatase_core_sf"/>
</dbReference>
<comment type="caution">
    <text evidence="4">The sequence shown here is derived from an EMBL/GenBank/DDBJ whole genome shotgun (WGS) entry which is preliminary data.</text>
</comment>
<evidence type="ECO:0000313" key="5">
    <source>
        <dbReference type="Proteomes" id="UP001201449"/>
    </source>
</evidence>
<organism evidence="4 5">
    <name type="scientific">Mariniradius sediminis</name>
    <dbReference type="NCBI Taxonomy" id="2909237"/>
    <lineage>
        <taxon>Bacteria</taxon>
        <taxon>Pseudomonadati</taxon>
        <taxon>Bacteroidota</taxon>
        <taxon>Cytophagia</taxon>
        <taxon>Cytophagales</taxon>
        <taxon>Cyclobacteriaceae</taxon>
        <taxon>Mariniradius</taxon>
    </lineage>
</organism>
<dbReference type="InterPro" id="IPR000917">
    <property type="entry name" value="Sulfatase_N"/>
</dbReference>
<proteinExistence type="inferred from homology"/>
<dbReference type="SUPFAM" id="SSF53649">
    <property type="entry name" value="Alkaline phosphatase-like"/>
    <property type="match status" value="1"/>
</dbReference>
<dbReference type="PANTHER" id="PTHR43751">
    <property type="entry name" value="SULFATASE"/>
    <property type="match status" value="1"/>
</dbReference>
<dbReference type="Gene3D" id="3.40.720.10">
    <property type="entry name" value="Alkaline Phosphatase, subunit A"/>
    <property type="match status" value="1"/>
</dbReference>
<evidence type="ECO:0000313" key="4">
    <source>
        <dbReference type="EMBL" id="MCF1752114.1"/>
    </source>
</evidence>
<name>A0ABS9BWM8_9BACT</name>
<dbReference type="PANTHER" id="PTHR43751:SF1">
    <property type="entry name" value="SULFATASE ATSG-RELATED"/>
    <property type="match status" value="1"/>
</dbReference>
<evidence type="ECO:0000256" key="2">
    <source>
        <dbReference type="ARBA" id="ARBA00022801"/>
    </source>
</evidence>
<accession>A0ABS9BWM8</accession>
<dbReference type="InterPro" id="IPR024607">
    <property type="entry name" value="Sulfatase_CS"/>
</dbReference>
<dbReference type="Pfam" id="PF00884">
    <property type="entry name" value="Sulfatase"/>
    <property type="match status" value="1"/>
</dbReference>
<evidence type="ECO:0000256" key="1">
    <source>
        <dbReference type="ARBA" id="ARBA00008779"/>
    </source>
</evidence>
<dbReference type="PROSITE" id="PS00523">
    <property type="entry name" value="SULFATASE_1"/>
    <property type="match status" value="1"/>
</dbReference>
<evidence type="ECO:0000259" key="3">
    <source>
        <dbReference type="Pfam" id="PF00884"/>
    </source>
</evidence>
<gene>
    <name evidence="4" type="ORF">L0U89_13665</name>
</gene>
<comment type="similarity">
    <text evidence="1">Belongs to the sulfatase family.</text>
</comment>
<keyword evidence="5" id="KW-1185">Reference proteome</keyword>
<protein>
    <submittedName>
        <fullName evidence="4">Sulfatase</fullName>
    </submittedName>
</protein>
<sequence>MKILFAISILLSGFVPKAESSQTSRPNILFIIADDWSFPHAGIYGDKVARTPTFDRIGTEGAVFFNAFTAAPSCSPARAAVLTGKYPHQLESGGNLWSEWPAKFPTYVDLAEKNGYFVGSTRKGWGPGDFQVSGLSDNPAGKNFEDFDAFLTERPKDKPFVFWFGSQDPHRDYEPNTGIKAGMRLEDVDVPGFLPDLACVRNDILDYYFEVERFDRECGHLIATLERIGELDNTVVVITSDNGMPFPRSKANLYDFGVKVPLAIRWPTKIRAGTRIESFVNLIDLAPSFLEAMGIPIPNMSGDSLWPLFAAIQPGKAEVFLERERHANVRKGNLSYPVRGVRTDRYLYIRNMMPDRLPSGDPHVHQSVGQYGDVDNSITKFLIMQMQGKQNNGLDFFELSFGLRPEEELYDVVKDPYQLNNLAYSEKYSPVKEELREKLINWMRETGDRRFSDPKSTYWDDLRYTPDYQMKDVDVRSEIEKYRIEPPIGKYSKTGIPCINVSSDDKQ</sequence>
<dbReference type="CDD" id="cd16027">
    <property type="entry name" value="SGSH"/>
    <property type="match status" value="1"/>
</dbReference>